<gene>
    <name evidence="3" type="ORF">BU251_04300</name>
</gene>
<dbReference type="PANTHER" id="PTHR43630">
    <property type="entry name" value="POLY-BETA-1,6-N-ACETYL-D-GLUCOSAMINE SYNTHASE"/>
    <property type="match status" value="1"/>
</dbReference>
<dbReference type="SUPFAM" id="SSF53448">
    <property type="entry name" value="Nucleotide-diphospho-sugar transferases"/>
    <property type="match status" value="1"/>
</dbReference>
<keyword evidence="3" id="KW-0808">Transferase</keyword>
<dbReference type="KEGG" id="vai:BU251_04300"/>
<feature type="domain" description="Glycosyltransferase 2-like" evidence="2">
    <location>
        <begin position="7"/>
        <end position="133"/>
    </location>
</feature>
<dbReference type="RefSeq" id="WP_128699650.1">
    <property type="nucleotide sequence ID" value="NZ_CP019384.1"/>
</dbReference>
<comment type="similarity">
    <text evidence="1">Belongs to the glycosyltransferase 2 family. WaaE/KdtX subfamily.</text>
</comment>
<dbReference type="InterPro" id="IPR029044">
    <property type="entry name" value="Nucleotide-diphossugar_trans"/>
</dbReference>
<keyword evidence="4" id="KW-1185">Reference proteome</keyword>
<evidence type="ECO:0000313" key="4">
    <source>
        <dbReference type="Proteomes" id="UP000287243"/>
    </source>
</evidence>
<dbReference type="AlphaFoldDB" id="A0A410P496"/>
<dbReference type="PANTHER" id="PTHR43630:SF2">
    <property type="entry name" value="GLYCOSYLTRANSFERASE"/>
    <property type="match status" value="1"/>
</dbReference>
<dbReference type="CDD" id="cd02511">
    <property type="entry name" value="Beta4Glucosyltransferase"/>
    <property type="match status" value="1"/>
</dbReference>
<dbReference type="EMBL" id="CP019384">
    <property type="protein sequence ID" value="QAT17009.1"/>
    <property type="molecule type" value="Genomic_DNA"/>
</dbReference>
<name>A0A410P496_VELA1</name>
<dbReference type="OrthoDB" id="9815923at2"/>
<accession>A0A410P496</accession>
<evidence type="ECO:0000256" key="1">
    <source>
        <dbReference type="ARBA" id="ARBA00038494"/>
    </source>
</evidence>
<evidence type="ECO:0000313" key="3">
    <source>
        <dbReference type="EMBL" id="QAT17009.1"/>
    </source>
</evidence>
<dbReference type="InterPro" id="IPR001173">
    <property type="entry name" value="Glyco_trans_2-like"/>
</dbReference>
<evidence type="ECO:0000259" key="2">
    <source>
        <dbReference type="Pfam" id="PF00535"/>
    </source>
</evidence>
<dbReference type="Gene3D" id="3.90.550.10">
    <property type="entry name" value="Spore Coat Polysaccharide Biosynthesis Protein SpsA, Chain A"/>
    <property type="match status" value="1"/>
</dbReference>
<sequence>MSKTGLSVVILTKNEEENIAACIKSLKGWADEIIVVDDMSSDKTVPIAQELADKVLIKKMDVEGTHRNWAYAQARNAWVLSLDADETVTPELQSEITAAIASTEHACFSVPLRNYIGNHWVRYGGWYPAAKVRLFDKNKFKYEDVVVHPRAFVDGTCGHLKCDIVHKGYPDFGHFLASLNRQTTLEAQKWITTNRKMGRGRIAWRAIDRFFRRYIGKKGWKDGYIGFMVAFYDTMYQLISYAKFRQMLDEKEQKTESREQITEHRKDL</sequence>
<proteinExistence type="inferred from homology"/>
<dbReference type="Pfam" id="PF00535">
    <property type="entry name" value="Glycos_transf_2"/>
    <property type="match status" value="1"/>
</dbReference>
<organism evidence="3 4">
    <name type="scientific">Velamenicoccus archaeovorus</name>
    <dbReference type="NCBI Taxonomy" id="1930593"/>
    <lineage>
        <taxon>Bacteria</taxon>
        <taxon>Pseudomonadati</taxon>
        <taxon>Candidatus Omnitrophota</taxon>
        <taxon>Candidatus Velamenicoccus</taxon>
    </lineage>
</organism>
<protein>
    <submittedName>
        <fullName evidence="3">Glycosyl transferase</fullName>
    </submittedName>
</protein>
<dbReference type="Proteomes" id="UP000287243">
    <property type="component" value="Chromosome"/>
</dbReference>
<reference evidence="3 4" key="1">
    <citation type="submission" date="2017-01" db="EMBL/GenBank/DDBJ databases">
        <title>First insights into the biology of 'candidatus Vampirococcus archaeovorus'.</title>
        <authorList>
            <person name="Kizina J."/>
            <person name="Jordan S."/>
            <person name="Stueber K."/>
            <person name="Reinhardt R."/>
            <person name="Harder J."/>
        </authorList>
    </citation>
    <scope>NUCLEOTIDE SEQUENCE [LARGE SCALE GENOMIC DNA]</scope>
    <source>
        <strain evidence="3 4">LiM</strain>
    </source>
</reference>
<dbReference type="GO" id="GO:0016740">
    <property type="term" value="F:transferase activity"/>
    <property type="evidence" value="ECO:0007669"/>
    <property type="project" value="UniProtKB-KW"/>
</dbReference>